<dbReference type="OrthoDB" id="48317at2759"/>
<keyword evidence="2" id="KW-0560">Oxidoreductase</keyword>
<sequence length="166" mass="18162">MEQYPATIGIQATLAPGSQPHISINSNPADYKSGSFADSSLDPVVVCSTRYFALAKLYSASVAFDYISPDVAQDIKMYTRGRLRYALDCITDPASIACYYIAIGQPGGRYICLEACLAAWRTREAVKAEFVISLEGLGMPVALEGEYRRPASVEKRALTIRLFGQF</sequence>
<name>A0A175VPB5_9PEZI</name>
<dbReference type="PANTHER" id="PTHR45348:SF6">
    <property type="entry name" value="TRANS-ENOYL REDUCTASE APDC"/>
    <property type="match status" value="1"/>
</dbReference>
<dbReference type="Gene3D" id="3.40.50.720">
    <property type="entry name" value="NAD(P)-binding Rossmann-like Domain"/>
    <property type="match status" value="1"/>
</dbReference>
<protein>
    <submittedName>
        <fullName evidence="3">Enoyl reductase LovC</fullName>
    </submittedName>
</protein>
<keyword evidence="4" id="KW-1185">Reference proteome</keyword>
<dbReference type="STRING" id="100816.A0A175VPB5"/>
<comment type="caution">
    <text evidence="3">The sequence shown here is derived from an EMBL/GenBank/DDBJ whole genome shotgun (WGS) entry which is preliminary data.</text>
</comment>
<reference evidence="3 4" key="1">
    <citation type="journal article" date="2016" name="Genome Announc.">
        <title>Genome Sequence of Madurella mycetomatis mm55, Isolated from a Human Mycetoma Case in Sudan.</title>
        <authorList>
            <person name="Smit S."/>
            <person name="Derks M.F."/>
            <person name="Bervoets S."/>
            <person name="Fahal A."/>
            <person name="van Leeuwen W."/>
            <person name="van Belkum A."/>
            <person name="van de Sande W.W."/>
        </authorList>
    </citation>
    <scope>NUCLEOTIDE SEQUENCE [LARGE SCALE GENOMIC DNA]</scope>
    <source>
        <strain evidence="4">mm55</strain>
    </source>
</reference>
<organism evidence="3 4">
    <name type="scientific">Madurella mycetomatis</name>
    <dbReference type="NCBI Taxonomy" id="100816"/>
    <lineage>
        <taxon>Eukaryota</taxon>
        <taxon>Fungi</taxon>
        <taxon>Dikarya</taxon>
        <taxon>Ascomycota</taxon>
        <taxon>Pezizomycotina</taxon>
        <taxon>Sordariomycetes</taxon>
        <taxon>Sordariomycetidae</taxon>
        <taxon>Sordariales</taxon>
        <taxon>Sordariales incertae sedis</taxon>
        <taxon>Madurella</taxon>
    </lineage>
</organism>
<dbReference type="AlphaFoldDB" id="A0A175VPB5"/>
<gene>
    <name evidence="3" type="ORF">MMYC01_210494</name>
</gene>
<dbReference type="EMBL" id="LCTW02000559">
    <property type="protein sequence ID" value="KXX73049.1"/>
    <property type="molecule type" value="Genomic_DNA"/>
</dbReference>
<evidence type="ECO:0000256" key="1">
    <source>
        <dbReference type="ARBA" id="ARBA00022857"/>
    </source>
</evidence>
<keyword evidence="1" id="KW-0521">NADP</keyword>
<evidence type="ECO:0000313" key="3">
    <source>
        <dbReference type="EMBL" id="KXX73049.1"/>
    </source>
</evidence>
<dbReference type="PANTHER" id="PTHR45348">
    <property type="entry name" value="HYPOTHETICAL OXIDOREDUCTASE (EUROFUNG)"/>
    <property type="match status" value="1"/>
</dbReference>
<dbReference type="GO" id="GO:0016651">
    <property type="term" value="F:oxidoreductase activity, acting on NAD(P)H"/>
    <property type="evidence" value="ECO:0007669"/>
    <property type="project" value="InterPro"/>
</dbReference>
<dbReference type="Proteomes" id="UP000078237">
    <property type="component" value="Unassembled WGS sequence"/>
</dbReference>
<dbReference type="VEuPathDB" id="FungiDB:MMYC01_210494"/>
<accession>A0A175VPB5</accession>
<evidence type="ECO:0000313" key="4">
    <source>
        <dbReference type="Proteomes" id="UP000078237"/>
    </source>
</evidence>
<evidence type="ECO:0000256" key="2">
    <source>
        <dbReference type="ARBA" id="ARBA00023002"/>
    </source>
</evidence>
<proteinExistence type="predicted"/>
<dbReference type="InterPro" id="IPR047122">
    <property type="entry name" value="Trans-enoyl_RdTase-like"/>
</dbReference>